<organism evidence="1 2">
    <name type="scientific">Halomonas kalidii</name>
    <dbReference type="NCBI Taxonomy" id="3043293"/>
    <lineage>
        <taxon>Bacteria</taxon>
        <taxon>Pseudomonadati</taxon>
        <taxon>Pseudomonadota</taxon>
        <taxon>Gammaproteobacteria</taxon>
        <taxon>Oceanospirillales</taxon>
        <taxon>Halomonadaceae</taxon>
        <taxon>Halomonas</taxon>
    </lineage>
</organism>
<name>A0ABT6VMG5_9GAMM</name>
<comment type="caution">
    <text evidence="1">The sequence shown here is derived from an EMBL/GenBank/DDBJ whole genome shotgun (WGS) entry which is preliminary data.</text>
</comment>
<keyword evidence="2" id="KW-1185">Reference proteome</keyword>
<protein>
    <submittedName>
        <fullName evidence="1">Uncharacterized protein</fullName>
    </submittedName>
</protein>
<accession>A0ABT6VMG5</accession>
<evidence type="ECO:0000313" key="2">
    <source>
        <dbReference type="Proteomes" id="UP001244242"/>
    </source>
</evidence>
<dbReference type="Proteomes" id="UP001244242">
    <property type="component" value="Unassembled WGS sequence"/>
</dbReference>
<sequence>MTDDDYWHVIYVLHGVIEESRTLLERFEATGMDSEMPDDYDRLHAIHAEAVKGQRAHTLAMLAGEVTMAESLVPPSPPCPPST</sequence>
<proteinExistence type="predicted"/>
<dbReference type="RefSeq" id="WP_282722620.1">
    <property type="nucleotide sequence ID" value="NZ_JASCQO010000041.1"/>
</dbReference>
<gene>
    <name evidence="1" type="ORF">QLQ84_15360</name>
</gene>
<dbReference type="EMBL" id="JASCQO010000041">
    <property type="protein sequence ID" value="MDI5935171.1"/>
    <property type="molecule type" value="Genomic_DNA"/>
</dbReference>
<evidence type="ECO:0000313" key="1">
    <source>
        <dbReference type="EMBL" id="MDI5935171.1"/>
    </source>
</evidence>
<reference evidence="1 2" key="1">
    <citation type="submission" date="2023-04" db="EMBL/GenBank/DDBJ databases">
        <title>Halomonas strains isolated from rhizosphere soil.</title>
        <authorList>
            <person name="Xu L."/>
            <person name="Sun J.-Q."/>
        </authorList>
    </citation>
    <scope>NUCLEOTIDE SEQUENCE [LARGE SCALE GENOMIC DNA]</scope>
    <source>
        <strain evidence="1 2">LN1S58</strain>
    </source>
</reference>